<reference evidence="1" key="1">
    <citation type="submission" date="2007-10" db="EMBL/GenBank/DDBJ databases">
        <title>NEDO human cDNA sequencing project focused on splicing variants.</title>
        <authorList>
            <person name="Wakamatsu A."/>
            <person name="Yamamoto J."/>
            <person name="Kimura K."/>
            <person name="Ishii S."/>
            <person name="Watanabe K."/>
            <person name="Sugiyama A."/>
            <person name="Murakawa K."/>
            <person name="Kaida T."/>
            <person name="Tsuchiya K."/>
            <person name="Fukuzumi Y."/>
            <person name="Kumagai A."/>
            <person name="Oishi Y."/>
            <person name="Yamamoto S."/>
            <person name="Ono Y."/>
            <person name="Komori Y."/>
            <person name="Yamazaki M."/>
            <person name="Kisu Y."/>
            <person name="Nishikawa T."/>
            <person name="Sugano S."/>
            <person name="Nomura N."/>
            <person name="Isogai T."/>
        </authorList>
    </citation>
    <scope>NUCLEOTIDE SEQUENCE</scope>
    <source>
        <tissue evidence="1">Breast</tissue>
    </source>
</reference>
<proteinExistence type="evidence at transcript level"/>
<dbReference type="AlphaFoldDB" id="B7Z776"/>
<evidence type="ECO:0000313" key="1">
    <source>
        <dbReference type="EMBL" id="BAH13512.1"/>
    </source>
</evidence>
<name>B7Z776_HUMAN</name>
<protein>
    <submittedName>
        <fullName evidence="1">cDNA FLJ59058</fullName>
    </submittedName>
</protein>
<sequence length="155" mass="16114">MELRSGAAYSAQRMAGLVLPDFRYGLLLGLDVWASWLDHQWLKQTLALLSSGPAQLVLAACSGPQRWGAAFGSLCELGLCPSPHGASLPSTALTLTQLVLAARSSTGAYALRLCTGPPAPRPASLACVSDCAEGHWEKPGQDAGCTDDGDHTGLP</sequence>
<accession>B7Z776</accession>
<dbReference type="EMBL" id="AK301549">
    <property type="protein sequence ID" value="BAH13512.1"/>
    <property type="molecule type" value="mRNA"/>
</dbReference>
<organism evidence="1">
    <name type="scientific">Homo sapiens</name>
    <name type="common">Human</name>
    <dbReference type="NCBI Taxonomy" id="9606"/>
    <lineage>
        <taxon>Eukaryota</taxon>
        <taxon>Metazoa</taxon>
        <taxon>Chordata</taxon>
        <taxon>Craniata</taxon>
        <taxon>Vertebrata</taxon>
        <taxon>Euteleostomi</taxon>
        <taxon>Mammalia</taxon>
        <taxon>Eutheria</taxon>
        <taxon>Euarchontoglires</taxon>
        <taxon>Primates</taxon>
        <taxon>Haplorrhini</taxon>
        <taxon>Catarrhini</taxon>
        <taxon>Hominidae</taxon>
        <taxon>Homo</taxon>
    </lineage>
</organism>